<sequence length="281" mass="30550">MSTRYPPVRGDVSFLRDPDLPGLEIRTSRYDAAAFPKHTHPGYSVGFVEAGGSRVFLRGRMGRLQRGAAVLIHPEEVHACNPEPGSSWAYRMFYIDRDFMAALAASVSESDGPVVEPVFAQVAVDDARLVADLRALHEAVAREASVLVKETLALSCIAGLLSRHAGGPEGPGSKARPESRTVRLAQEWLHAHWADTVRLADLANATNRSEYAVLRAFQRATGLTPHAYQVQLRMAKAREMLAAGRSIAEVAAETGHTDQSHFTNVFRAHAGATPGQYQRGC</sequence>
<comment type="caution">
    <text evidence="5">The sequence shown here is derived from an EMBL/GenBank/DDBJ whole genome shotgun (WGS) entry which is preliminary data.</text>
</comment>
<keyword evidence="6" id="KW-1185">Reference proteome</keyword>
<name>A0A7M3ME02_9BACT</name>
<dbReference type="OrthoDB" id="112032at2"/>
<accession>A0A7M3ME02</accession>
<keyword evidence="2" id="KW-0238">DNA-binding</keyword>
<dbReference type="SUPFAM" id="SSF46689">
    <property type="entry name" value="Homeodomain-like"/>
    <property type="match status" value="2"/>
</dbReference>
<proteinExistence type="predicted"/>
<dbReference type="Proteomes" id="UP000448292">
    <property type="component" value="Unassembled WGS sequence"/>
</dbReference>
<dbReference type="InterPro" id="IPR018060">
    <property type="entry name" value="HTH_AraC"/>
</dbReference>
<dbReference type="Gene3D" id="1.10.10.60">
    <property type="entry name" value="Homeodomain-like"/>
    <property type="match status" value="1"/>
</dbReference>
<dbReference type="EMBL" id="QMIE01000011">
    <property type="protein sequence ID" value="TVM16397.1"/>
    <property type="molecule type" value="Genomic_DNA"/>
</dbReference>
<organism evidence="5 6">
    <name type="scientific">Oceanidesulfovibrio indonesiensis</name>
    <dbReference type="NCBI Taxonomy" id="54767"/>
    <lineage>
        <taxon>Bacteria</taxon>
        <taxon>Pseudomonadati</taxon>
        <taxon>Thermodesulfobacteriota</taxon>
        <taxon>Desulfovibrionia</taxon>
        <taxon>Desulfovibrionales</taxon>
        <taxon>Desulfovibrionaceae</taxon>
        <taxon>Oceanidesulfovibrio</taxon>
    </lineage>
</organism>
<dbReference type="InterPro" id="IPR037923">
    <property type="entry name" value="HTH-like"/>
</dbReference>
<evidence type="ECO:0000259" key="4">
    <source>
        <dbReference type="PROSITE" id="PS01124"/>
    </source>
</evidence>
<dbReference type="SUPFAM" id="SSF51215">
    <property type="entry name" value="Regulatory protein AraC"/>
    <property type="match status" value="1"/>
</dbReference>
<evidence type="ECO:0000313" key="5">
    <source>
        <dbReference type="EMBL" id="TVM16397.1"/>
    </source>
</evidence>
<dbReference type="SMART" id="SM00342">
    <property type="entry name" value="HTH_ARAC"/>
    <property type="match status" value="1"/>
</dbReference>
<evidence type="ECO:0000256" key="1">
    <source>
        <dbReference type="ARBA" id="ARBA00023015"/>
    </source>
</evidence>
<protein>
    <submittedName>
        <fullName evidence="5">AraC family transcriptional regulator</fullName>
    </submittedName>
</protein>
<dbReference type="PANTHER" id="PTHR46796:SF2">
    <property type="entry name" value="TRANSCRIPTIONAL REGULATORY PROTEIN"/>
    <property type="match status" value="1"/>
</dbReference>
<reference evidence="5 6" key="1">
    <citation type="submission" date="2018-06" db="EMBL/GenBank/DDBJ databases">
        <title>Complete genome of Desulfovibrio indonesiensis P37SLT.</title>
        <authorList>
            <person name="Crispim J.S."/>
            <person name="Vidigal P.M.P."/>
            <person name="Silva L.C.F."/>
            <person name="Laguardia C.N."/>
            <person name="Araujo L.C."/>
            <person name="Dias R.S."/>
            <person name="Sousa M.P."/>
            <person name="Paula S.O."/>
            <person name="Silva C."/>
        </authorList>
    </citation>
    <scope>NUCLEOTIDE SEQUENCE [LARGE SCALE GENOMIC DNA]</scope>
    <source>
        <strain evidence="5 6">P37SLT</strain>
    </source>
</reference>
<keyword evidence="1" id="KW-0805">Transcription regulation</keyword>
<dbReference type="AlphaFoldDB" id="A0A7M3ME02"/>
<dbReference type="InterPro" id="IPR020449">
    <property type="entry name" value="Tscrpt_reg_AraC-type_HTH"/>
</dbReference>
<dbReference type="Pfam" id="PF02311">
    <property type="entry name" value="AraC_binding"/>
    <property type="match status" value="1"/>
</dbReference>
<dbReference type="InterPro" id="IPR050204">
    <property type="entry name" value="AraC_XylS_family_regulators"/>
</dbReference>
<feature type="domain" description="HTH araC/xylS-type" evidence="4">
    <location>
        <begin position="183"/>
        <end position="280"/>
    </location>
</feature>
<keyword evidence="3" id="KW-0804">Transcription</keyword>
<evidence type="ECO:0000256" key="2">
    <source>
        <dbReference type="ARBA" id="ARBA00023125"/>
    </source>
</evidence>
<dbReference type="PANTHER" id="PTHR46796">
    <property type="entry name" value="HTH-TYPE TRANSCRIPTIONAL ACTIVATOR RHAS-RELATED"/>
    <property type="match status" value="1"/>
</dbReference>
<dbReference type="PROSITE" id="PS01124">
    <property type="entry name" value="HTH_ARAC_FAMILY_2"/>
    <property type="match status" value="1"/>
</dbReference>
<evidence type="ECO:0000256" key="3">
    <source>
        <dbReference type="ARBA" id="ARBA00023163"/>
    </source>
</evidence>
<dbReference type="PRINTS" id="PR00032">
    <property type="entry name" value="HTHARAC"/>
</dbReference>
<evidence type="ECO:0000313" key="6">
    <source>
        <dbReference type="Proteomes" id="UP000448292"/>
    </source>
</evidence>
<dbReference type="InterPro" id="IPR003313">
    <property type="entry name" value="AraC-bd"/>
</dbReference>
<dbReference type="RefSeq" id="WP_144303519.1">
    <property type="nucleotide sequence ID" value="NZ_QMIE01000011.1"/>
</dbReference>
<dbReference type="Pfam" id="PF12833">
    <property type="entry name" value="HTH_18"/>
    <property type="match status" value="1"/>
</dbReference>
<dbReference type="GO" id="GO:0003700">
    <property type="term" value="F:DNA-binding transcription factor activity"/>
    <property type="evidence" value="ECO:0007669"/>
    <property type="project" value="InterPro"/>
</dbReference>
<dbReference type="GO" id="GO:0043565">
    <property type="term" value="F:sequence-specific DNA binding"/>
    <property type="evidence" value="ECO:0007669"/>
    <property type="project" value="InterPro"/>
</dbReference>
<gene>
    <name evidence="5" type="ORF">DPQ33_12305</name>
</gene>
<dbReference type="InterPro" id="IPR009057">
    <property type="entry name" value="Homeodomain-like_sf"/>
</dbReference>